<proteinExistence type="predicted"/>
<protein>
    <submittedName>
        <fullName evidence="1">Uncharacterized protein</fullName>
    </submittedName>
</protein>
<evidence type="ECO:0000313" key="1">
    <source>
        <dbReference type="EMBL" id="AEF38853.1"/>
    </source>
</evidence>
<dbReference type="AlphaFoldDB" id="F6EHQ5"/>
<dbReference type="EMBL" id="CP002786">
    <property type="protein sequence ID" value="AEF38853.1"/>
    <property type="molecule type" value="Genomic_DNA"/>
</dbReference>
<evidence type="ECO:0000313" key="2">
    <source>
        <dbReference type="Proteomes" id="UP000009235"/>
    </source>
</evidence>
<dbReference type="KEGG" id="asd:AS9A_0394"/>
<keyword evidence="2" id="KW-1185">Reference proteome</keyword>
<gene>
    <name evidence="1" type="ordered locus">AS9A_0394</name>
</gene>
<dbReference type="Proteomes" id="UP000009235">
    <property type="component" value="Chromosome"/>
</dbReference>
<dbReference type="STRING" id="443218.AS9A_0394"/>
<organism evidence="1 2">
    <name type="scientific">Hoyosella subflava (strain DSM 45089 / JCM 17490 / NBRC 109087 / DQS3-9A1)</name>
    <name type="common">Amycolicicoccus subflavus</name>
    <dbReference type="NCBI Taxonomy" id="443218"/>
    <lineage>
        <taxon>Bacteria</taxon>
        <taxon>Bacillati</taxon>
        <taxon>Actinomycetota</taxon>
        <taxon>Actinomycetes</taxon>
        <taxon>Mycobacteriales</taxon>
        <taxon>Hoyosellaceae</taxon>
        <taxon>Hoyosella</taxon>
    </lineage>
</organism>
<accession>F6EHQ5</accession>
<name>F6EHQ5_HOYSD</name>
<sequence length="67" mass="6947">MNFKSAGFAMRTVGATVGAELLNLKPIWIVAPVLASDVVPVLALLAGQRDLRANVSGGHGLPSFDIC</sequence>
<dbReference type="HOGENOM" id="CLU_2802975_0_0_11"/>
<reference evidence="1 2" key="1">
    <citation type="journal article" date="2011" name="J. Bacteriol.">
        <title>Complete genome sequence of Amycolicicoccus subflavus DQS3-9A1T, an actinomycete isolated from crude oil-polluted soil.</title>
        <authorList>
            <person name="Cai M."/>
            <person name="Chen W.M."/>
            <person name="Nie Y."/>
            <person name="Chi C.Q."/>
            <person name="Wang Y.N."/>
            <person name="Tang Y.Q."/>
            <person name="Li G.Y."/>
            <person name="Wu X.L."/>
        </authorList>
    </citation>
    <scope>NUCLEOTIDE SEQUENCE [LARGE SCALE GENOMIC DNA]</scope>
    <source>
        <strain evidence="2">DSM 45089 / DQS3-9A1</strain>
    </source>
</reference>